<evidence type="ECO:0000259" key="2">
    <source>
        <dbReference type="Pfam" id="PF01205"/>
    </source>
</evidence>
<dbReference type="InterPro" id="IPR020568">
    <property type="entry name" value="Ribosomal_Su5_D2-typ_SF"/>
</dbReference>
<name>A0A382J1L0_9ZZZZ</name>
<dbReference type="GO" id="GO:0006446">
    <property type="term" value="P:regulation of translational initiation"/>
    <property type="evidence" value="ECO:0007669"/>
    <property type="project" value="TreeGrafter"/>
</dbReference>
<dbReference type="GO" id="GO:0005737">
    <property type="term" value="C:cytoplasm"/>
    <property type="evidence" value="ECO:0007669"/>
    <property type="project" value="TreeGrafter"/>
</dbReference>
<dbReference type="InterPro" id="IPR001498">
    <property type="entry name" value="Impact_N"/>
</dbReference>
<dbReference type="InterPro" id="IPR036956">
    <property type="entry name" value="Impact_N_sf"/>
</dbReference>
<dbReference type="PANTHER" id="PTHR16301">
    <property type="entry name" value="IMPACT-RELATED"/>
    <property type="match status" value="1"/>
</dbReference>
<dbReference type="Gene3D" id="3.30.230.30">
    <property type="entry name" value="Impact, N-terminal domain"/>
    <property type="match status" value="1"/>
</dbReference>
<dbReference type="PANTHER" id="PTHR16301:SF20">
    <property type="entry name" value="IMPACT FAMILY MEMBER YIGZ"/>
    <property type="match status" value="1"/>
</dbReference>
<protein>
    <recommendedName>
        <fullName evidence="2">Impact N-terminal domain-containing protein</fullName>
    </recommendedName>
</protein>
<feature type="domain" description="Impact N-terminal" evidence="2">
    <location>
        <begin position="4"/>
        <end position="110"/>
    </location>
</feature>
<dbReference type="SUPFAM" id="SSF54211">
    <property type="entry name" value="Ribosomal protein S5 domain 2-like"/>
    <property type="match status" value="1"/>
</dbReference>
<sequence length="188" mass="20875">MKEKQSKFFGLLKPIDTGDEFKTWLIYLRKEYHSAAHICWAYRVINDQNVVEHSSDAGEPTGSAGLPIANSLKGSGVINVGLAVVRYFGGKKLGKRRLIEIYGNVAKKVIGSSSLKTWIDWCKYRITGPLDCYGDLSTGLIKLGGKIILDNSIDHLSLQARIPRSKINELIILIRNTTQGQGELELTE</sequence>
<dbReference type="InterPro" id="IPR023582">
    <property type="entry name" value="Impact"/>
</dbReference>
<accession>A0A382J1L0</accession>
<dbReference type="AlphaFoldDB" id="A0A382J1L0"/>
<comment type="similarity">
    <text evidence="1">Belongs to the IMPACT family.</text>
</comment>
<dbReference type="EMBL" id="UINC01070834">
    <property type="protein sequence ID" value="SVC05287.1"/>
    <property type="molecule type" value="Genomic_DNA"/>
</dbReference>
<dbReference type="Pfam" id="PF01205">
    <property type="entry name" value="Impact_N"/>
    <property type="match status" value="1"/>
</dbReference>
<evidence type="ECO:0000256" key="1">
    <source>
        <dbReference type="ARBA" id="ARBA00007665"/>
    </source>
</evidence>
<reference evidence="3" key="1">
    <citation type="submission" date="2018-05" db="EMBL/GenBank/DDBJ databases">
        <authorList>
            <person name="Lanie J.A."/>
            <person name="Ng W.-L."/>
            <person name="Kazmierczak K.M."/>
            <person name="Andrzejewski T.M."/>
            <person name="Davidsen T.M."/>
            <person name="Wayne K.J."/>
            <person name="Tettelin H."/>
            <person name="Glass J.I."/>
            <person name="Rusch D."/>
            <person name="Podicherti R."/>
            <person name="Tsui H.-C.T."/>
            <person name="Winkler M.E."/>
        </authorList>
    </citation>
    <scope>NUCLEOTIDE SEQUENCE</scope>
</reference>
<organism evidence="3">
    <name type="scientific">marine metagenome</name>
    <dbReference type="NCBI Taxonomy" id="408172"/>
    <lineage>
        <taxon>unclassified sequences</taxon>
        <taxon>metagenomes</taxon>
        <taxon>ecological metagenomes</taxon>
    </lineage>
</organism>
<evidence type="ECO:0000313" key="3">
    <source>
        <dbReference type="EMBL" id="SVC05287.1"/>
    </source>
</evidence>
<gene>
    <name evidence="3" type="ORF">METZ01_LOCUS258141</name>
</gene>
<proteinExistence type="inferred from homology"/>